<dbReference type="Proteomes" id="UP000640786">
    <property type="component" value="Unassembled WGS sequence"/>
</dbReference>
<dbReference type="Gene3D" id="1.10.3210.10">
    <property type="entry name" value="Hypothetical protein af1432"/>
    <property type="match status" value="1"/>
</dbReference>
<dbReference type="Pfam" id="PF12917">
    <property type="entry name" value="YfbR-like"/>
    <property type="match status" value="1"/>
</dbReference>
<dbReference type="RefSeq" id="WP_144539421.1">
    <property type="nucleotide sequence ID" value="NZ_JACSQO010000008.1"/>
</dbReference>
<comment type="caution">
    <text evidence="1">The sequence shown here is derived from an EMBL/GenBank/DDBJ whole genome shotgun (WGS) entry which is preliminary data.</text>
</comment>
<evidence type="ECO:0000313" key="1">
    <source>
        <dbReference type="EMBL" id="MBD7945305.1"/>
    </source>
</evidence>
<dbReference type="InterPro" id="IPR003607">
    <property type="entry name" value="HD/PDEase_dom"/>
</dbReference>
<gene>
    <name evidence="1" type="ORF">H9650_14355</name>
</gene>
<name>A0ABR8RC83_9BACI</name>
<keyword evidence="2" id="KW-1185">Reference proteome</keyword>
<dbReference type="EMBL" id="JACSQO010000008">
    <property type="protein sequence ID" value="MBD7945305.1"/>
    <property type="molecule type" value="Genomic_DNA"/>
</dbReference>
<dbReference type="CDD" id="cd00077">
    <property type="entry name" value="HDc"/>
    <property type="match status" value="1"/>
</dbReference>
<accession>A0ABR8RC83</accession>
<sequence>MGIHRFFMSMNDLERIIRAPGRFKYEEHNVAAHSWKVAQYAMFFGTIEENNGAVINWKSLYEKTINHDFAEIFIGDIKTPVKHASPELKQMLSHVEEKMMEKFILDEIPEEFRPVFFDRMKEGKDETIEGRLLELADKMDQVYEAFTELQHGNTDPEFIKMYETALRKILHLPLEKSVAYFKEIMLQDIMAEESVIDVKSITLKILVE</sequence>
<protein>
    <submittedName>
        <fullName evidence="1">HD domain-containing protein</fullName>
    </submittedName>
</protein>
<reference evidence="1 2" key="1">
    <citation type="submission" date="2020-08" db="EMBL/GenBank/DDBJ databases">
        <title>A Genomic Blueprint of the Chicken Gut Microbiome.</title>
        <authorList>
            <person name="Gilroy R."/>
            <person name="Ravi A."/>
            <person name="Getino M."/>
            <person name="Pursley I."/>
            <person name="Horton D.L."/>
            <person name="Alikhan N.-F."/>
            <person name="Baker D."/>
            <person name="Gharbi K."/>
            <person name="Hall N."/>
            <person name="Watson M."/>
            <person name="Adriaenssens E.M."/>
            <person name="Foster-Nyarko E."/>
            <person name="Jarju S."/>
            <person name="Secka A."/>
            <person name="Antonio M."/>
            <person name="Oren A."/>
            <person name="Chaudhuri R."/>
            <person name="La Ragione R.M."/>
            <person name="Hildebrand F."/>
            <person name="Pallen M.J."/>
        </authorList>
    </citation>
    <scope>NUCLEOTIDE SEQUENCE [LARGE SCALE GENOMIC DNA]</scope>
    <source>
        <strain evidence="1 2">Sa2BUA9</strain>
    </source>
</reference>
<organism evidence="1 2">
    <name type="scientific">Psychrobacillus faecigallinarum</name>
    <dbReference type="NCBI Taxonomy" id="2762235"/>
    <lineage>
        <taxon>Bacteria</taxon>
        <taxon>Bacillati</taxon>
        <taxon>Bacillota</taxon>
        <taxon>Bacilli</taxon>
        <taxon>Bacillales</taxon>
        <taxon>Bacillaceae</taxon>
        <taxon>Psychrobacillus</taxon>
    </lineage>
</organism>
<dbReference type="SUPFAM" id="SSF109604">
    <property type="entry name" value="HD-domain/PDEase-like"/>
    <property type="match status" value="1"/>
</dbReference>
<evidence type="ECO:0000313" key="2">
    <source>
        <dbReference type="Proteomes" id="UP000640786"/>
    </source>
</evidence>
<proteinExistence type="predicted"/>